<evidence type="ECO:0000256" key="2">
    <source>
        <dbReference type="SAM" id="MobiDB-lite"/>
    </source>
</evidence>
<evidence type="ECO:0000313" key="4">
    <source>
        <dbReference type="Proteomes" id="UP001151760"/>
    </source>
</evidence>
<dbReference type="GO" id="GO:0003964">
    <property type="term" value="F:RNA-directed DNA polymerase activity"/>
    <property type="evidence" value="ECO:0007669"/>
    <property type="project" value="UniProtKB-KW"/>
</dbReference>
<dbReference type="PANTHER" id="PTHR46890">
    <property type="entry name" value="NON-LTR RETROLELEMENT REVERSE TRANSCRIPTASE-LIKE PROTEIN-RELATED"/>
    <property type="match status" value="1"/>
</dbReference>
<feature type="region of interest" description="Disordered" evidence="2">
    <location>
        <begin position="589"/>
        <end position="632"/>
    </location>
</feature>
<dbReference type="PANTHER" id="PTHR46890:SF48">
    <property type="entry name" value="RNA-DIRECTED DNA POLYMERASE"/>
    <property type="match status" value="1"/>
</dbReference>
<dbReference type="InterPro" id="IPR036691">
    <property type="entry name" value="Endo/exonu/phosph_ase_sf"/>
</dbReference>
<keyword evidence="3" id="KW-0548">Nucleotidyltransferase</keyword>
<evidence type="ECO:0000256" key="1">
    <source>
        <dbReference type="SAM" id="Coils"/>
    </source>
</evidence>
<name>A0ABQ4YHX5_9ASTR</name>
<protein>
    <submittedName>
        <fullName evidence="3">RNA-directed DNA polymerase, eukaryota, reverse transcriptase zinc-binding domain protein</fullName>
    </submittedName>
</protein>
<dbReference type="Gene3D" id="3.60.10.10">
    <property type="entry name" value="Endonuclease/exonuclease/phosphatase"/>
    <property type="match status" value="1"/>
</dbReference>
<dbReference type="SUPFAM" id="SSF56672">
    <property type="entry name" value="DNA/RNA polymerases"/>
    <property type="match status" value="1"/>
</dbReference>
<comment type="caution">
    <text evidence="3">The sequence shown here is derived from an EMBL/GenBank/DDBJ whole genome shotgun (WGS) entry which is preliminary data.</text>
</comment>
<keyword evidence="3" id="KW-0695">RNA-directed DNA polymerase</keyword>
<dbReference type="EMBL" id="BQNB010010419">
    <property type="protein sequence ID" value="GJS77046.1"/>
    <property type="molecule type" value="Genomic_DNA"/>
</dbReference>
<dbReference type="InterPro" id="IPR043502">
    <property type="entry name" value="DNA/RNA_pol_sf"/>
</dbReference>
<evidence type="ECO:0000313" key="3">
    <source>
        <dbReference type="EMBL" id="GJS77046.1"/>
    </source>
</evidence>
<proteinExistence type="predicted"/>
<feature type="region of interest" description="Disordered" evidence="2">
    <location>
        <begin position="1"/>
        <end position="28"/>
    </location>
</feature>
<dbReference type="SUPFAM" id="SSF56219">
    <property type="entry name" value="DNase I-like"/>
    <property type="match status" value="1"/>
</dbReference>
<gene>
    <name evidence="3" type="ORF">Tco_0726927</name>
</gene>
<keyword evidence="4" id="KW-1185">Reference proteome</keyword>
<feature type="coiled-coil region" evidence="1">
    <location>
        <begin position="248"/>
        <end position="282"/>
    </location>
</feature>
<dbReference type="Proteomes" id="UP001151760">
    <property type="component" value="Unassembled WGS sequence"/>
</dbReference>
<sequence>MERRNLDKYTKEQDYTGKKVDKKANDKKRNMEKFSNKYAVLAEIKEGYIDNLNEIKEKSMVDNNMVAKDFKSSYSDVLKNDQLGVEPIRSNHKFFVTIVYGSNNGKERKELWSDLQNQSNSIQNKPYALMGDFNVTLRFDEHSTGEAFATTDMQDFQKLDRIMVNEPFMELFKDAYACFFPYLISDHSPVILSFPTTLYKKNKAFKFENYVANKDEFITVVKNGWELQTQGFELYKLVTKLKILKKPLNHLNWKNGNLTEKVERLSKELKEDEEKLLCQQAKVDWLKEGDKSSAYFHKIIKGRRHQNHIPTINDEDGADVVTKDMEECNIIFDNQVSTKDALGLIQEVTDKEIHNAICDTDDNKAPGPDGFTSTFYKKAWPVIRKDMCRAIKEFFTKGSLLKELNATLITLVPKIPNPSKVSEFRPIACCNVIYKCITKIITNKIKRVLSKVVDINHSAFILGRNITDNILLTQELLKGYNWKNGKQRAAPAQLVVSFTSHPRGHGSKAGSGRFLLFPPPLRGIPRDPLKCNDMLGGSHLLTRGGGCPMTACHVAASDSSSLQVAANDWWQVRGGSLTWQEQITKKRTKNKAKTTKLDTEWKSCKGQGQSKAKDQISQVKVNSTNQQSKPEP</sequence>
<reference evidence="3" key="2">
    <citation type="submission" date="2022-01" db="EMBL/GenBank/DDBJ databases">
        <authorList>
            <person name="Yamashiro T."/>
            <person name="Shiraishi A."/>
            <person name="Satake H."/>
            <person name="Nakayama K."/>
        </authorList>
    </citation>
    <scope>NUCLEOTIDE SEQUENCE</scope>
</reference>
<keyword evidence="3" id="KW-0808">Transferase</keyword>
<accession>A0ABQ4YHX5</accession>
<dbReference type="InterPro" id="IPR052343">
    <property type="entry name" value="Retrotransposon-Effector_Assoc"/>
</dbReference>
<feature type="compositionally biased region" description="Polar residues" evidence="2">
    <location>
        <begin position="606"/>
        <end position="632"/>
    </location>
</feature>
<keyword evidence="1" id="KW-0175">Coiled coil</keyword>
<organism evidence="3 4">
    <name type="scientific">Tanacetum coccineum</name>
    <dbReference type="NCBI Taxonomy" id="301880"/>
    <lineage>
        <taxon>Eukaryota</taxon>
        <taxon>Viridiplantae</taxon>
        <taxon>Streptophyta</taxon>
        <taxon>Embryophyta</taxon>
        <taxon>Tracheophyta</taxon>
        <taxon>Spermatophyta</taxon>
        <taxon>Magnoliopsida</taxon>
        <taxon>eudicotyledons</taxon>
        <taxon>Gunneridae</taxon>
        <taxon>Pentapetalae</taxon>
        <taxon>asterids</taxon>
        <taxon>campanulids</taxon>
        <taxon>Asterales</taxon>
        <taxon>Asteraceae</taxon>
        <taxon>Asteroideae</taxon>
        <taxon>Anthemideae</taxon>
        <taxon>Anthemidinae</taxon>
        <taxon>Tanacetum</taxon>
    </lineage>
</organism>
<reference evidence="3" key="1">
    <citation type="journal article" date="2022" name="Int. J. Mol. Sci.">
        <title>Draft Genome of Tanacetum Coccineum: Genomic Comparison of Closely Related Tanacetum-Family Plants.</title>
        <authorList>
            <person name="Yamashiro T."/>
            <person name="Shiraishi A."/>
            <person name="Nakayama K."/>
            <person name="Satake H."/>
        </authorList>
    </citation>
    <scope>NUCLEOTIDE SEQUENCE</scope>
</reference>